<dbReference type="GO" id="GO:1990904">
    <property type="term" value="C:ribonucleoprotein complex"/>
    <property type="evidence" value="ECO:0007669"/>
    <property type="project" value="UniProtKB-KW"/>
</dbReference>
<dbReference type="AlphaFoldDB" id="A0A0R0LYA7"/>
<dbReference type="GO" id="GO:0006412">
    <property type="term" value="P:translation"/>
    <property type="evidence" value="ECO:0007669"/>
    <property type="project" value="InterPro"/>
</dbReference>
<dbReference type="FunFam" id="2.30.30.70:FF:000001">
    <property type="entry name" value="60S ribosomal protein L21"/>
    <property type="match status" value="1"/>
</dbReference>
<dbReference type="OrthoDB" id="1539250at2759"/>
<evidence type="ECO:0000256" key="4">
    <source>
        <dbReference type="SAM" id="MobiDB-lite"/>
    </source>
</evidence>
<dbReference type="SUPFAM" id="SSF50104">
    <property type="entry name" value="Translation proteins SH3-like domain"/>
    <property type="match status" value="1"/>
</dbReference>
<sequence>MVSSKGYRRQTRKKFSQSYRKRGLPNPSTYLQSYKRGDYVDIKVNPAVHKGMPHKYYHGLTGKVAVVHNNSLTIRCTRRFGNKRIFRHIVCKIDHVKKSNCDKEFIERRNRNEALRKEYKLKNKVLTPELYKRQPKGPRQEYFIDATDNEPVEIGHTAHVDVY</sequence>
<dbReference type="InterPro" id="IPR036948">
    <property type="entry name" value="Ribosomal_eL21_sf"/>
</dbReference>
<dbReference type="Gene3D" id="6.10.250.3260">
    <property type="match status" value="1"/>
</dbReference>
<evidence type="ECO:0000256" key="3">
    <source>
        <dbReference type="ARBA" id="ARBA00023274"/>
    </source>
</evidence>
<keyword evidence="3" id="KW-0687">Ribonucleoprotein</keyword>
<dbReference type="GO" id="GO:0003735">
    <property type="term" value="F:structural constituent of ribosome"/>
    <property type="evidence" value="ECO:0007669"/>
    <property type="project" value="InterPro"/>
</dbReference>
<keyword evidence="2 5" id="KW-0689">Ribosomal protein</keyword>
<dbReference type="Proteomes" id="UP000051530">
    <property type="component" value="Unassembled WGS sequence"/>
</dbReference>
<evidence type="ECO:0000256" key="2">
    <source>
        <dbReference type="ARBA" id="ARBA00022980"/>
    </source>
</evidence>
<dbReference type="Gene3D" id="2.30.30.70">
    <property type="entry name" value="Ribosomal protein L21"/>
    <property type="match status" value="1"/>
</dbReference>
<protein>
    <submittedName>
        <fullName evidence="5">60S ribosomal protein L21</fullName>
    </submittedName>
</protein>
<dbReference type="VEuPathDB" id="MicrosporidiaDB:M153_3560003022"/>
<comment type="similarity">
    <text evidence="1">Belongs to the eukaryotic ribosomal protein eL21 family.</text>
</comment>
<dbReference type="PANTHER" id="PTHR20981">
    <property type="entry name" value="60S RIBOSOMAL PROTEIN L21"/>
    <property type="match status" value="1"/>
</dbReference>
<accession>A0A0R0LYA7</accession>
<comment type="caution">
    <text evidence="5">The sequence shown here is derived from an EMBL/GenBank/DDBJ whole genome shotgun (WGS) entry which is preliminary data.</text>
</comment>
<dbReference type="InterPro" id="IPR001147">
    <property type="entry name" value="Ribosomal_eL21"/>
</dbReference>
<feature type="compositionally biased region" description="Basic residues" evidence="4">
    <location>
        <begin position="1"/>
        <end position="23"/>
    </location>
</feature>
<proteinExistence type="inferred from homology"/>
<evidence type="ECO:0000313" key="5">
    <source>
        <dbReference type="EMBL" id="KRH94170.1"/>
    </source>
</evidence>
<keyword evidence="6" id="KW-1185">Reference proteome</keyword>
<dbReference type="PROSITE" id="PS01171">
    <property type="entry name" value="RIBOSOMAL_L21E"/>
    <property type="match status" value="1"/>
</dbReference>
<feature type="region of interest" description="Disordered" evidence="4">
    <location>
        <begin position="1"/>
        <end position="27"/>
    </location>
</feature>
<dbReference type="InterPro" id="IPR018259">
    <property type="entry name" value="Ribosomal_eL21_CS"/>
</dbReference>
<dbReference type="InterPro" id="IPR008991">
    <property type="entry name" value="Translation_prot_SH3-like_sf"/>
</dbReference>
<dbReference type="GO" id="GO:0005840">
    <property type="term" value="C:ribosome"/>
    <property type="evidence" value="ECO:0007669"/>
    <property type="project" value="UniProtKB-KW"/>
</dbReference>
<organism evidence="5 6">
    <name type="scientific">Pseudoloma neurophilia</name>
    <dbReference type="NCBI Taxonomy" id="146866"/>
    <lineage>
        <taxon>Eukaryota</taxon>
        <taxon>Fungi</taxon>
        <taxon>Fungi incertae sedis</taxon>
        <taxon>Microsporidia</taxon>
        <taxon>Pseudoloma</taxon>
    </lineage>
</organism>
<dbReference type="EMBL" id="LGUB01000124">
    <property type="protein sequence ID" value="KRH94170.1"/>
    <property type="molecule type" value="Genomic_DNA"/>
</dbReference>
<evidence type="ECO:0000256" key="1">
    <source>
        <dbReference type="ARBA" id="ARBA00008427"/>
    </source>
</evidence>
<reference evidence="5 6" key="1">
    <citation type="submission" date="2015-07" db="EMBL/GenBank/DDBJ databases">
        <title>The genome of Pseudoloma neurophilia, a relevant intracellular parasite of the zebrafish.</title>
        <authorList>
            <person name="Ndikumana S."/>
            <person name="Pelin A."/>
            <person name="Sanders J."/>
            <person name="Corradi N."/>
        </authorList>
    </citation>
    <scope>NUCLEOTIDE SEQUENCE [LARGE SCALE GENOMIC DNA]</scope>
    <source>
        <strain evidence="5 6">MK1</strain>
    </source>
</reference>
<dbReference type="Pfam" id="PF01157">
    <property type="entry name" value="Ribosomal_L21e"/>
    <property type="match status" value="1"/>
</dbReference>
<gene>
    <name evidence="5" type="ORF">M153_3560003022</name>
</gene>
<evidence type="ECO:0000313" key="6">
    <source>
        <dbReference type="Proteomes" id="UP000051530"/>
    </source>
</evidence>
<name>A0A0R0LYA7_9MICR</name>